<evidence type="ECO:0000259" key="3">
    <source>
        <dbReference type="Pfam" id="PF03816"/>
    </source>
</evidence>
<comment type="similarity">
    <text evidence="1">Belongs to the LytR/CpsA/Psr (LCP) family.</text>
</comment>
<dbReference type="Proteomes" id="UP000016658">
    <property type="component" value="Unassembled WGS sequence"/>
</dbReference>
<dbReference type="EMBL" id="AWVI01000132">
    <property type="protein sequence ID" value="ERK40784.1"/>
    <property type="molecule type" value="Genomic_DNA"/>
</dbReference>
<reference evidence="4 5" key="1">
    <citation type="submission" date="2013-06" db="EMBL/GenBank/DDBJ databases">
        <authorList>
            <person name="Weinstock G."/>
            <person name="Sodergren E."/>
            <person name="Lobos E.A."/>
            <person name="Fulton L."/>
            <person name="Fulton R."/>
            <person name="Courtney L."/>
            <person name="Fronick C."/>
            <person name="O'Laughlin M."/>
            <person name="Godfrey J."/>
            <person name="Wilson R.M."/>
            <person name="Miner T."/>
            <person name="Farmer C."/>
            <person name="Delehaunty K."/>
            <person name="Cordes M."/>
            <person name="Minx P."/>
            <person name="Tomlinson C."/>
            <person name="Chen J."/>
            <person name="Wollam A."/>
            <person name="Pepin K.H."/>
            <person name="Bhonagiri V."/>
            <person name="Zhang X."/>
            <person name="Warren W."/>
            <person name="Mitreva M."/>
            <person name="Mardis E.R."/>
            <person name="Wilson R.K."/>
        </authorList>
    </citation>
    <scope>NUCLEOTIDE SEQUENCE [LARGE SCALE GENOMIC DNA]</scope>
    <source>
        <strain evidence="4 5">ATCC 27803</strain>
    </source>
</reference>
<dbReference type="Pfam" id="PF03816">
    <property type="entry name" value="LytR_cpsA_psr"/>
    <property type="match status" value="1"/>
</dbReference>
<evidence type="ECO:0000256" key="1">
    <source>
        <dbReference type="ARBA" id="ARBA00006068"/>
    </source>
</evidence>
<keyword evidence="2" id="KW-1133">Transmembrane helix</keyword>
<sequence>MIANFIKKRGIIHFFCGFLALVLCVVFAVGNNYIYRTNTMLESVTNLTNKMTNTVSIITMNGSGIENLSDLNGLTVSSAESMDKDATDRCISDLNSEGVSVNLVDYENYQAALAALYNNEVNAMVLNEAYRGLLHENEEFTGFGNITTIIHKTVYYTERENTIETSKDAVNVVSEPFTILISGNDSYGSLNETSRSDVNMLVTVNPSTHKILLTSIPRDYYLKMACSASSTDCPEGSYDKLTHSGLYGVDSTEKTIEEAFGIDINYYVRVNFSSLVNLVDALGGIDVEVEPGLEVDTFYANGTEGVHAGTNHLDGERALAFARERYAYADGDVQRNKNQQQVLMRMFEKIASPSMIVNFGNFVDALGGAFETNMSSEDMLSLIRYEFTFFPDWTFEQCSVEGYQDTMYSTVLGDYSAVTIGNTQSMDIAKQKIQAVINGESADSITTVVDENVYTPYLDDSVASDTPTYTEDPNQYYDVPVTEDYYDSSYDTQIDSYEDPYAGTYDTTNGNEDIYYDQSSEYQSW</sequence>
<organism evidence="4 5">
    <name type="scientific">Faecalitalea cylindroides ATCC 27803</name>
    <dbReference type="NCBI Taxonomy" id="649755"/>
    <lineage>
        <taxon>Bacteria</taxon>
        <taxon>Bacillati</taxon>
        <taxon>Bacillota</taxon>
        <taxon>Erysipelotrichia</taxon>
        <taxon>Erysipelotrichales</taxon>
        <taxon>Erysipelotrichaceae</taxon>
        <taxon>Faecalitalea</taxon>
    </lineage>
</organism>
<feature type="domain" description="Cell envelope-related transcriptional attenuator" evidence="3">
    <location>
        <begin position="195"/>
        <end position="351"/>
    </location>
</feature>
<dbReference type="SUPFAM" id="SSF53850">
    <property type="entry name" value="Periplasmic binding protein-like II"/>
    <property type="match status" value="1"/>
</dbReference>
<proteinExistence type="inferred from homology"/>
<dbReference type="AlphaFoldDB" id="U2PAR1"/>
<dbReference type="PANTHER" id="PTHR33392">
    <property type="entry name" value="POLYISOPRENYL-TEICHOIC ACID--PEPTIDOGLYCAN TEICHOIC ACID TRANSFERASE TAGU"/>
    <property type="match status" value="1"/>
</dbReference>
<feature type="transmembrane region" description="Helical" evidence="2">
    <location>
        <begin position="12"/>
        <end position="35"/>
    </location>
</feature>
<name>U2PAR1_9FIRM</name>
<evidence type="ECO:0000313" key="4">
    <source>
        <dbReference type="EMBL" id="ERK40784.1"/>
    </source>
</evidence>
<dbReference type="HOGENOM" id="CLU_016455_9_2_9"/>
<gene>
    <name evidence="4" type="ORF">HMPREF0367_02048</name>
</gene>
<dbReference type="Gene3D" id="3.40.190.10">
    <property type="entry name" value="Periplasmic binding protein-like II"/>
    <property type="match status" value="1"/>
</dbReference>
<dbReference type="InterPro" id="IPR004474">
    <property type="entry name" value="LytR_CpsA_psr"/>
</dbReference>
<protein>
    <submittedName>
        <fullName evidence="4">Cell envelope-like function transcriptional attenuator common domain protein</fullName>
    </submittedName>
</protein>
<dbReference type="InterPro" id="IPR050922">
    <property type="entry name" value="LytR/CpsA/Psr_CW_biosynth"/>
</dbReference>
<evidence type="ECO:0000313" key="5">
    <source>
        <dbReference type="Proteomes" id="UP000016658"/>
    </source>
</evidence>
<dbReference type="PANTHER" id="PTHR33392:SF3">
    <property type="entry name" value="POLYISOPRENYL-TEICHOIC ACID--PEPTIDOGLYCAN TEICHOIC ACID TRANSFERASE TAGT"/>
    <property type="match status" value="1"/>
</dbReference>
<dbReference type="Gene3D" id="3.40.630.190">
    <property type="entry name" value="LCP protein"/>
    <property type="match status" value="1"/>
</dbReference>
<comment type="caution">
    <text evidence="4">The sequence shown here is derived from an EMBL/GenBank/DDBJ whole genome shotgun (WGS) entry which is preliminary data.</text>
</comment>
<keyword evidence="2" id="KW-0472">Membrane</keyword>
<keyword evidence="2" id="KW-0812">Transmembrane</keyword>
<dbReference type="NCBIfam" id="TIGR00350">
    <property type="entry name" value="lytR_cpsA_psr"/>
    <property type="match status" value="1"/>
</dbReference>
<evidence type="ECO:0000256" key="2">
    <source>
        <dbReference type="SAM" id="Phobius"/>
    </source>
</evidence>
<accession>U2PAR1</accession>